<feature type="transmembrane region" description="Helical" evidence="6">
    <location>
        <begin position="341"/>
        <end position="363"/>
    </location>
</feature>
<feature type="transmembrane region" description="Helical" evidence="6">
    <location>
        <begin position="103"/>
        <end position="124"/>
    </location>
</feature>
<dbReference type="InterPro" id="IPR011701">
    <property type="entry name" value="MFS"/>
</dbReference>
<protein>
    <submittedName>
        <fullName evidence="8">Efflux pump</fullName>
    </submittedName>
</protein>
<feature type="transmembrane region" description="Helical" evidence="6">
    <location>
        <begin position="144"/>
        <end position="162"/>
    </location>
</feature>
<accession>A0A8H8RD65</accession>
<feature type="transmembrane region" description="Helical" evidence="6">
    <location>
        <begin position="448"/>
        <end position="469"/>
    </location>
</feature>
<sequence length="551" mass="59538">MSRAGTEENETEPRTSTSTSTSNYSPVEKLGDSPDWHPSTSTDPGLRFKDKESQSNCNFNCDCDCDCDCDCSHAAESKRDSNGLPLVPQPSQFKDDPLNWPTWLKWTVLIQVGFMAFLGIYTSALINPSLVLLSKAMNVDSKTAAYSTTTAIILGGVSPFILTPIANVYGRRPTTLFAISITMLGGVGSAVSPNFSALLGTRAMAGFGMGGMMSVGTACVNDMFFLHERGEKTGVYSIFVTNGAHVAALIGGFLGQAAGWQWDYGLGALSCALSLILAIFLFPETLFPRDASYLATRTHTRTYTQLLFDFRGNVLPTRSLHASDFLQTFHMLKCPSILFPFWYYTTAWTFCNVLPAITLATIYTSEYHLKPGPIGACLGIPLTIGSVLGEFFAGRASDFLIFRLALRNGGVRKPEYRLYLCTLSVFFMPAGLLIFGATVGKTSYIPPLLGLAIAVFGLQITTTTLYTYTTDAYPPLAPSSGTLFNASRGLSFIVGFFALPYAANVGYLGAWGTFCRCGGRQLGAGWWVDGLGGGVEGEVGIDREIKLFVPL</sequence>
<dbReference type="Proteomes" id="UP000462212">
    <property type="component" value="Unassembled WGS sequence"/>
</dbReference>
<evidence type="ECO:0000313" key="9">
    <source>
        <dbReference type="Proteomes" id="UP000462212"/>
    </source>
</evidence>
<dbReference type="AlphaFoldDB" id="A0A8H8RD65"/>
<dbReference type="PROSITE" id="PS50850">
    <property type="entry name" value="MFS"/>
    <property type="match status" value="1"/>
</dbReference>
<dbReference type="Pfam" id="PF07690">
    <property type="entry name" value="MFS_1"/>
    <property type="match status" value="1"/>
</dbReference>
<feature type="region of interest" description="Disordered" evidence="5">
    <location>
        <begin position="1"/>
        <end position="47"/>
    </location>
</feature>
<evidence type="ECO:0000256" key="4">
    <source>
        <dbReference type="ARBA" id="ARBA00023136"/>
    </source>
</evidence>
<gene>
    <name evidence="8" type="primary">vrtL_1</name>
    <name evidence="8" type="ORF">LSUB1_G007152</name>
</gene>
<keyword evidence="9" id="KW-1185">Reference proteome</keyword>
<dbReference type="InterPro" id="IPR036259">
    <property type="entry name" value="MFS_trans_sf"/>
</dbReference>
<evidence type="ECO:0000256" key="3">
    <source>
        <dbReference type="ARBA" id="ARBA00022989"/>
    </source>
</evidence>
<dbReference type="Gene3D" id="1.20.1250.20">
    <property type="entry name" value="MFS general substrate transporter like domains"/>
    <property type="match status" value="1"/>
</dbReference>
<dbReference type="PANTHER" id="PTHR23502:SF181">
    <property type="entry name" value="MAJOR FACILITATOR SUPERFAMILY (MFS) PROFILE DOMAIN-CONTAINING PROTEIN"/>
    <property type="match status" value="1"/>
</dbReference>
<keyword evidence="4 6" id="KW-0472">Membrane</keyword>
<dbReference type="OrthoDB" id="2585655at2759"/>
<proteinExistence type="predicted"/>
<comment type="caution">
    <text evidence="8">The sequence shown here is derived from an EMBL/GenBank/DDBJ whole genome shotgun (WGS) entry which is preliminary data.</text>
</comment>
<name>A0A8H8RD65_9HELO</name>
<feature type="transmembrane region" description="Helical" evidence="6">
    <location>
        <begin position="238"/>
        <end position="258"/>
    </location>
</feature>
<evidence type="ECO:0000256" key="1">
    <source>
        <dbReference type="ARBA" id="ARBA00004141"/>
    </source>
</evidence>
<reference evidence="8 9" key="1">
    <citation type="submission" date="2018-05" db="EMBL/GenBank/DDBJ databases">
        <title>Genome sequencing and assembly of the regulated plant pathogen Lachnellula willkommii and related sister species for the development of diagnostic species identification markers.</title>
        <authorList>
            <person name="Giroux E."/>
            <person name="Bilodeau G."/>
        </authorList>
    </citation>
    <scope>NUCLEOTIDE SEQUENCE [LARGE SCALE GENOMIC DNA]</scope>
    <source>
        <strain evidence="8 9">CBS 197.66</strain>
    </source>
</reference>
<keyword evidence="2 6" id="KW-0812">Transmembrane</keyword>
<organism evidence="8 9">
    <name type="scientific">Lachnellula subtilissima</name>
    <dbReference type="NCBI Taxonomy" id="602034"/>
    <lineage>
        <taxon>Eukaryota</taxon>
        <taxon>Fungi</taxon>
        <taxon>Dikarya</taxon>
        <taxon>Ascomycota</taxon>
        <taxon>Pezizomycotina</taxon>
        <taxon>Leotiomycetes</taxon>
        <taxon>Helotiales</taxon>
        <taxon>Lachnaceae</taxon>
        <taxon>Lachnellula</taxon>
    </lineage>
</organism>
<feature type="domain" description="Major facilitator superfamily (MFS) profile" evidence="7">
    <location>
        <begin position="108"/>
        <end position="551"/>
    </location>
</feature>
<dbReference type="GO" id="GO:0005886">
    <property type="term" value="C:plasma membrane"/>
    <property type="evidence" value="ECO:0007669"/>
    <property type="project" value="TreeGrafter"/>
</dbReference>
<evidence type="ECO:0000256" key="2">
    <source>
        <dbReference type="ARBA" id="ARBA00022692"/>
    </source>
</evidence>
<feature type="transmembrane region" description="Helical" evidence="6">
    <location>
        <begin position="489"/>
        <end position="510"/>
    </location>
</feature>
<feature type="transmembrane region" description="Helical" evidence="6">
    <location>
        <begin position="264"/>
        <end position="282"/>
    </location>
</feature>
<dbReference type="EMBL" id="QGMJ01000945">
    <property type="protein sequence ID" value="TVY32751.1"/>
    <property type="molecule type" value="Genomic_DNA"/>
</dbReference>
<dbReference type="SUPFAM" id="SSF103473">
    <property type="entry name" value="MFS general substrate transporter"/>
    <property type="match status" value="1"/>
</dbReference>
<keyword evidence="3 6" id="KW-1133">Transmembrane helix</keyword>
<feature type="transmembrane region" description="Helical" evidence="6">
    <location>
        <begin position="174"/>
        <end position="191"/>
    </location>
</feature>
<evidence type="ECO:0000256" key="5">
    <source>
        <dbReference type="SAM" id="MobiDB-lite"/>
    </source>
</evidence>
<dbReference type="PANTHER" id="PTHR23502">
    <property type="entry name" value="MAJOR FACILITATOR SUPERFAMILY"/>
    <property type="match status" value="1"/>
</dbReference>
<evidence type="ECO:0000259" key="7">
    <source>
        <dbReference type="PROSITE" id="PS50850"/>
    </source>
</evidence>
<evidence type="ECO:0000313" key="8">
    <source>
        <dbReference type="EMBL" id="TVY32751.1"/>
    </source>
</evidence>
<feature type="transmembrane region" description="Helical" evidence="6">
    <location>
        <begin position="416"/>
        <end position="436"/>
    </location>
</feature>
<dbReference type="InterPro" id="IPR020846">
    <property type="entry name" value="MFS_dom"/>
</dbReference>
<feature type="transmembrane region" description="Helical" evidence="6">
    <location>
        <begin position="203"/>
        <end position="226"/>
    </location>
</feature>
<comment type="subcellular location">
    <subcellularLocation>
        <location evidence="1">Membrane</location>
        <topology evidence="1">Multi-pass membrane protein</topology>
    </subcellularLocation>
</comment>
<evidence type="ECO:0000256" key="6">
    <source>
        <dbReference type="SAM" id="Phobius"/>
    </source>
</evidence>
<dbReference type="GO" id="GO:0022857">
    <property type="term" value="F:transmembrane transporter activity"/>
    <property type="evidence" value="ECO:0007669"/>
    <property type="project" value="InterPro"/>
</dbReference>